<dbReference type="RefSeq" id="WP_003219455.1">
    <property type="nucleotide sequence ID" value="NC_014479.1"/>
</dbReference>
<evidence type="ECO:0000313" key="1">
    <source>
        <dbReference type="EMBL" id="ADM36744.1"/>
    </source>
</evidence>
<dbReference type="HOGENOM" id="CLU_111907_0_0_9"/>
<gene>
    <name evidence="1" type="ordered locus">BSUW23_03440</name>
</gene>
<dbReference type="EMBL" id="CP002183">
    <property type="protein sequence ID" value="ADM36744.1"/>
    <property type="molecule type" value="Genomic_DNA"/>
</dbReference>
<proteinExistence type="predicted"/>
<reference key="1">
    <citation type="submission" date="2010-08" db="EMBL/GenBank/DDBJ databases">
        <authorList>
            <person name="Zeigler D.R."/>
        </authorList>
    </citation>
    <scope>NUCLEOTIDE SEQUENCE</scope>
    <source>
        <strain>W23</strain>
    </source>
</reference>
<evidence type="ECO:0008006" key="3">
    <source>
        <dbReference type="Google" id="ProtNLM"/>
    </source>
</evidence>
<dbReference type="Proteomes" id="UP000002233">
    <property type="component" value="Chromosome"/>
</dbReference>
<dbReference type="Pfam" id="PF07799">
    <property type="entry name" value="DUF1643"/>
    <property type="match status" value="1"/>
</dbReference>
<evidence type="ECO:0000313" key="2">
    <source>
        <dbReference type="Proteomes" id="UP000002233"/>
    </source>
</evidence>
<organism evidence="1 2">
    <name type="scientific">Bacillus spizizenii (strain ATCC 23059 / NRRL B-14472 / W23)</name>
    <name type="common">Bacillus subtilis subsp. spizizenii</name>
    <dbReference type="NCBI Taxonomy" id="655816"/>
    <lineage>
        <taxon>Bacteria</taxon>
        <taxon>Bacillati</taxon>
        <taxon>Bacillota</taxon>
        <taxon>Bacilli</taxon>
        <taxon>Bacillales</taxon>
        <taxon>Bacillaceae</taxon>
        <taxon>Bacillus</taxon>
    </lineage>
</organism>
<dbReference type="AlphaFoldDB" id="E0TU93"/>
<sequence length="214" mass="24132">MTHYYDSNKVDISSITIDDRQNIIPGVNLRYSLSIPFKNRMEMEGITVTVILMNPSEADSNISDRTVNKLIDFFYCYTHEKIQVKKLYVGNVIPIYAPNPADISAKLKSIHGANLLNHVQKNNINTVSSMINDSDIVVLAWGKPNVKTVHNLYYYSQVYKIIEVISNTDKDIFVFNMGNTNTILTEHGDPRHAGRSATLIDLIKINSNELLGLA</sequence>
<name>E0TU93_BACSH</name>
<reference evidence="1 2" key="2">
    <citation type="journal article" date="2011" name="Microbiology">
        <title>The genome sequence of Bacillus subtilis subsp. spizizenii W23: insights into speciation within the B. subtilis complex and into the history of B. subtilis genetics.</title>
        <authorList>
            <person name="Zeigler D.R."/>
        </authorList>
    </citation>
    <scope>NUCLEOTIDE SEQUENCE [LARGE SCALE GENOMIC DNA]</scope>
    <source>
        <strain evidence="2">ATCC 23059 / NRRL B-14472 / W23</strain>
    </source>
</reference>
<protein>
    <recommendedName>
        <fullName evidence="3">DUF1643 domain-containing protein</fullName>
    </recommendedName>
</protein>
<dbReference type="KEGG" id="bss:BSUW23_03440"/>
<dbReference type="InterPro" id="IPR012441">
    <property type="entry name" value="DUF1643"/>
</dbReference>
<accession>E0TU93</accession>